<name>A0A1G2B2W6_9BACT</name>
<dbReference type="Proteomes" id="UP000176952">
    <property type="component" value="Unassembled WGS sequence"/>
</dbReference>
<organism evidence="1 2">
    <name type="scientific">Candidatus Kerfeldbacteria bacterium RIFCSPHIGHO2_12_FULL_48_17</name>
    <dbReference type="NCBI Taxonomy" id="1798542"/>
    <lineage>
        <taxon>Bacteria</taxon>
        <taxon>Candidatus Kerfeldiibacteriota</taxon>
    </lineage>
</organism>
<gene>
    <name evidence="1" type="ORF">A3F54_04420</name>
</gene>
<accession>A0A1G2B2W6</accession>
<proteinExistence type="predicted"/>
<evidence type="ECO:0000313" key="1">
    <source>
        <dbReference type="EMBL" id="OGY83046.1"/>
    </source>
</evidence>
<dbReference type="EMBL" id="MHKD01000022">
    <property type="protein sequence ID" value="OGY83046.1"/>
    <property type="molecule type" value="Genomic_DNA"/>
</dbReference>
<sequence length="156" mass="17626">MRKLASFSYLKSNRATKARVKISPDAKFLAGKLLGAESDRRREFYADAIVNDLCESAGVPACHVSIQNRPQAHRKNSRGVLRIKTLGHYTPRSATIVVFNKTAIQHKVVAGKTFLRCLIHEFIHHYDYHKLHINSLHTAGFYQRVKGVYDALTHSG</sequence>
<evidence type="ECO:0000313" key="2">
    <source>
        <dbReference type="Proteomes" id="UP000176952"/>
    </source>
</evidence>
<evidence type="ECO:0008006" key="3">
    <source>
        <dbReference type="Google" id="ProtNLM"/>
    </source>
</evidence>
<protein>
    <recommendedName>
        <fullName evidence="3">SprT-like domain-containing protein</fullName>
    </recommendedName>
</protein>
<dbReference type="AlphaFoldDB" id="A0A1G2B2W6"/>
<reference evidence="1 2" key="1">
    <citation type="journal article" date="2016" name="Nat. Commun.">
        <title>Thousands of microbial genomes shed light on interconnected biogeochemical processes in an aquifer system.</title>
        <authorList>
            <person name="Anantharaman K."/>
            <person name="Brown C.T."/>
            <person name="Hug L.A."/>
            <person name="Sharon I."/>
            <person name="Castelle C.J."/>
            <person name="Probst A.J."/>
            <person name="Thomas B.C."/>
            <person name="Singh A."/>
            <person name="Wilkins M.J."/>
            <person name="Karaoz U."/>
            <person name="Brodie E.L."/>
            <person name="Williams K.H."/>
            <person name="Hubbard S.S."/>
            <person name="Banfield J.F."/>
        </authorList>
    </citation>
    <scope>NUCLEOTIDE SEQUENCE [LARGE SCALE GENOMIC DNA]</scope>
</reference>
<comment type="caution">
    <text evidence="1">The sequence shown here is derived from an EMBL/GenBank/DDBJ whole genome shotgun (WGS) entry which is preliminary data.</text>
</comment>